<keyword evidence="1" id="KW-0812">Transmembrane</keyword>
<accession>A0A563VXU8</accession>
<proteinExistence type="predicted"/>
<organism evidence="3 4">
    <name type="scientific">Hyella patelloides LEGE 07179</name>
    <dbReference type="NCBI Taxonomy" id="945734"/>
    <lineage>
        <taxon>Bacteria</taxon>
        <taxon>Bacillati</taxon>
        <taxon>Cyanobacteriota</taxon>
        <taxon>Cyanophyceae</taxon>
        <taxon>Pleurocapsales</taxon>
        <taxon>Hyellaceae</taxon>
        <taxon>Hyella</taxon>
    </lineage>
</organism>
<dbReference type="Pfam" id="PF02698">
    <property type="entry name" value="DUF218"/>
    <property type="match status" value="1"/>
</dbReference>
<sequence length="271" mass="30628">MTPDFVNMDFLFLSKLLPTFIYPLGLSCILLIVAFFLALRRSRFATIPIALSFLILMITGNPRFSDALVKSLEWQNTATQNLPTADAIVVLGGATRSISPPRVMPDLNEHGDRILYGAQLYKEGKAPLIVLSGGRIEWFGKEESEATDMARILKLTGVPEEAIIQEDNSLNTYENAKFTKKILDERGIKKILLVTSAFHTPRSLKIFARQGIEAIPAPTDFLISELDLIKHDYSIESRVLSYFPKSESLYYTTKIIKEYIGTFIYRLRGWL</sequence>
<dbReference type="InterPro" id="IPR003848">
    <property type="entry name" value="DUF218"/>
</dbReference>
<name>A0A563VXU8_9CYAN</name>
<dbReference type="EMBL" id="CAACVJ010000368">
    <property type="protein sequence ID" value="VEP16278.1"/>
    <property type="molecule type" value="Genomic_DNA"/>
</dbReference>
<dbReference type="GO" id="GO:0043164">
    <property type="term" value="P:Gram-negative-bacterium-type cell wall biogenesis"/>
    <property type="evidence" value="ECO:0007669"/>
    <property type="project" value="TreeGrafter"/>
</dbReference>
<dbReference type="Gene3D" id="3.40.50.620">
    <property type="entry name" value="HUPs"/>
    <property type="match status" value="1"/>
</dbReference>
<dbReference type="GO" id="GO:0005886">
    <property type="term" value="C:plasma membrane"/>
    <property type="evidence" value="ECO:0007669"/>
    <property type="project" value="TreeGrafter"/>
</dbReference>
<evidence type="ECO:0000256" key="1">
    <source>
        <dbReference type="SAM" id="Phobius"/>
    </source>
</evidence>
<protein>
    <recommendedName>
        <fullName evidence="2">DUF218 domain-containing protein</fullName>
    </recommendedName>
</protein>
<dbReference type="AlphaFoldDB" id="A0A563VXU8"/>
<reference evidence="3 4" key="1">
    <citation type="submission" date="2019-01" db="EMBL/GenBank/DDBJ databases">
        <authorList>
            <person name="Brito A."/>
        </authorList>
    </citation>
    <scope>NUCLEOTIDE SEQUENCE [LARGE SCALE GENOMIC DNA]</scope>
    <source>
        <strain evidence="3">1</strain>
    </source>
</reference>
<dbReference type="CDD" id="cd06259">
    <property type="entry name" value="YdcF-like"/>
    <property type="match status" value="1"/>
</dbReference>
<gene>
    <name evidence="3" type="ORF">H1P_430006</name>
</gene>
<evidence type="ECO:0000313" key="3">
    <source>
        <dbReference type="EMBL" id="VEP16278.1"/>
    </source>
</evidence>
<dbReference type="InterPro" id="IPR051599">
    <property type="entry name" value="Cell_Envelope_Assoc"/>
</dbReference>
<feature type="transmembrane region" description="Helical" evidence="1">
    <location>
        <begin position="20"/>
        <end position="39"/>
    </location>
</feature>
<dbReference type="InterPro" id="IPR014729">
    <property type="entry name" value="Rossmann-like_a/b/a_fold"/>
</dbReference>
<dbReference type="Proteomes" id="UP000320055">
    <property type="component" value="Unassembled WGS sequence"/>
</dbReference>
<dbReference type="PANTHER" id="PTHR30336">
    <property type="entry name" value="INNER MEMBRANE PROTEIN, PROBABLE PERMEASE"/>
    <property type="match status" value="1"/>
</dbReference>
<keyword evidence="4" id="KW-1185">Reference proteome</keyword>
<dbReference type="PANTHER" id="PTHR30336:SF4">
    <property type="entry name" value="ENVELOPE BIOGENESIS FACTOR ELYC"/>
    <property type="match status" value="1"/>
</dbReference>
<keyword evidence="1" id="KW-0472">Membrane</keyword>
<evidence type="ECO:0000313" key="4">
    <source>
        <dbReference type="Proteomes" id="UP000320055"/>
    </source>
</evidence>
<feature type="transmembrane region" description="Helical" evidence="1">
    <location>
        <begin position="44"/>
        <end position="60"/>
    </location>
</feature>
<keyword evidence="1" id="KW-1133">Transmembrane helix</keyword>
<feature type="domain" description="DUF218" evidence="2">
    <location>
        <begin position="86"/>
        <end position="261"/>
    </location>
</feature>
<dbReference type="GO" id="GO:0000270">
    <property type="term" value="P:peptidoglycan metabolic process"/>
    <property type="evidence" value="ECO:0007669"/>
    <property type="project" value="TreeGrafter"/>
</dbReference>
<evidence type="ECO:0000259" key="2">
    <source>
        <dbReference type="Pfam" id="PF02698"/>
    </source>
</evidence>